<evidence type="ECO:0000313" key="1">
    <source>
        <dbReference type="EMBL" id="MDP5138745.1"/>
    </source>
</evidence>
<protein>
    <submittedName>
        <fullName evidence="1">Uncharacterized protein</fullName>
    </submittedName>
</protein>
<keyword evidence="2" id="KW-1185">Reference proteome</keyword>
<reference evidence="1 2" key="1">
    <citation type="submission" date="2022-11" db="EMBL/GenBank/DDBJ databases">
        <title>Viruses from the air-sea interface of a natural surface slick.</title>
        <authorList>
            <person name="Rahlff J."/>
            <person name="Holmfeldt K."/>
        </authorList>
    </citation>
    <scope>NUCLEOTIDE SEQUENCE [LARGE SCALE GENOMIC DNA]</scope>
    <source>
        <strain evidence="1 2">SMS4</strain>
    </source>
</reference>
<dbReference type="Proteomes" id="UP001231109">
    <property type="component" value="Unassembled WGS sequence"/>
</dbReference>
<name>A0ABT9I5T0_9GAMM</name>
<organism evidence="1 2">
    <name type="scientific">Rheinheimera baltica</name>
    <dbReference type="NCBI Taxonomy" id="67576"/>
    <lineage>
        <taxon>Bacteria</taxon>
        <taxon>Pseudomonadati</taxon>
        <taxon>Pseudomonadota</taxon>
        <taxon>Gammaproteobacteria</taxon>
        <taxon>Chromatiales</taxon>
        <taxon>Chromatiaceae</taxon>
        <taxon>Rheinheimera</taxon>
    </lineage>
</organism>
<comment type="caution">
    <text evidence="1">The sequence shown here is derived from an EMBL/GenBank/DDBJ whole genome shotgun (WGS) entry which is preliminary data.</text>
</comment>
<accession>A0ABT9I5T0</accession>
<dbReference type="EMBL" id="JAPJDZ010000280">
    <property type="protein sequence ID" value="MDP5138745.1"/>
    <property type="molecule type" value="Genomic_DNA"/>
</dbReference>
<dbReference type="RefSeq" id="WP_305977846.1">
    <property type="nucleotide sequence ID" value="NZ_JAPJDZ010000280.1"/>
</dbReference>
<gene>
    <name evidence="1" type="ORF">ORJ04_22625</name>
</gene>
<proteinExistence type="predicted"/>
<evidence type="ECO:0000313" key="2">
    <source>
        <dbReference type="Proteomes" id="UP001231109"/>
    </source>
</evidence>
<sequence>MLAIPPFEWMGAPNYVVTRNALLAGFAEEIISEFFDTELDEVNLEVPDTCAVSS</sequence>